<evidence type="ECO:0000259" key="5">
    <source>
        <dbReference type="SMART" id="SM00226"/>
    </source>
</evidence>
<keyword evidence="4" id="KW-0904">Protein phosphatase</keyword>
<proteinExistence type="inferred from homology"/>
<name>A0ABT3YAE0_9HYPH</name>
<dbReference type="InterPro" id="IPR017867">
    <property type="entry name" value="Tyr_phospatase_low_mol_wt"/>
</dbReference>
<dbReference type="PRINTS" id="PR00719">
    <property type="entry name" value="LMWPTPASE"/>
</dbReference>
<dbReference type="EC" id="3.1.3.48" evidence="2"/>
<dbReference type="CDD" id="cd16343">
    <property type="entry name" value="LMWPTP"/>
    <property type="match status" value="1"/>
</dbReference>
<evidence type="ECO:0000256" key="1">
    <source>
        <dbReference type="ARBA" id="ARBA00011063"/>
    </source>
</evidence>
<evidence type="ECO:0000256" key="4">
    <source>
        <dbReference type="ARBA" id="ARBA00022912"/>
    </source>
</evidence>
<dbReference type="EMBL" id="JAOVZQ010000001">
    <property type="protein sequence ID" value="MCY0092730.1"/>
    <property type="molecule type" value="Genomic_DNA"/>
</dbReference>
<sequence length="172" mass="18398">MQPNVTDGGKKASISVLFVCMGNICRSPLAEGILRKGLTEAGLAEHVRIDSAGTGNWHQGDAPDPRSIVTAAAHGIDISAQRARTVVAEDFDRFDLILAMDRSNEAGLRARAPAARRDRIALFLEHTLSGRADIPDPYHGGASGFEDVYQLLLEGCSALVSRLGKELRHPSG</sequence>
<dbReference type="RefSeq" id="WP_267610701.1">
    <property type="nucleotide sequence ID" value="NZ_JAOVZQ010000001.1"/>
</dbReference>
<reference evidence="6" key="1">
    <citation type="submission" date="2022-10" db="EMBL/GenBank/DDBJ databases">
        <title>Hoeflea sp. J2-29, isolated from marine algae.</title>
        <authorList>
            <person name="Kristyanto S."/>
            <person name="Kim J.M."/>
            <person name="Jeon C.O."/>
        </authorList>
    </citation>
    <scope>NUCLEOTIDE SEQUENCE</scope>
    <source>
        <strain evidence="6">J2-29</strain>
    </source>
</reference>
<feature type="domain" description="Phosphotyrosine protein phosphatase I" evidence="5">
    <location>
        <begin position="14"/>
        <end position="162"/>
    </location>
</feature>
<dbReference type="Proteomes" id="UP001081283">
    <property type="component" value="Unassembled WGS sequence"/>
</dbReference>
<dbReference type="SMART" id="SM00226">
    <property type="entry name" value="LMWPc"/>
    <property type="match status" value="1"/>
</dbReference>
<dbReference type="PANTHER" id="PTHR11717:SF7">
    <property type="entry name" value="LOW MOLECULAR WEIGHT PHOSPHOTYROSINE PROTEIN PHOSPHATASE"/>
    <property type="match status" value="1"/>
</dbReference>
<dbReference type="InterPro" id="IPR023485">
    <property type="entry name" value="Ptyr_pPase"/>
</dbReference>
<accession>A0ABT3YAE0</accession>
<dbReference type="PANTHER" id="PTHR11717">
    <property type="entry name" value="LOW MOLECULAR WEIGHT PROTEIN TYROSINE PHOSPHATASE"/>
    <property type="match status" value="1"/>
</dbReference>
<keyword evidence="3" id="KW-0378">Hydrolase</keyword>
<dbReference type="InterPro" id="IPR050438">
    <property type="entry name" value="LMW_PTPase"/>
</dbReference>
<organism evidence="6 7">
    <name type="scientific">Hoeflea ulvae</name>
    <dbReference type="NCBI Taxonomy" id="2983764"/>
    <lineage>
        <taxon>Bacteria</taxon>
        <taxon>Pseudomonadati</taxon>
        <taxon>Pseudomonadota</taxon>
        <taxon>Alphaproteobacteria</taxon>
        <taxon>Hyphomicrobiales</taxon>
        <taxon>Rhizobiaceae</taxon>
        <taxon>Hoeflea</taxon>
    </lineage>
</organism>
<evidence type="ECO:0000256" key="3">
    <source>
        <dbReference type="ARBA" id="ARBA00022801"/>
    </source>
</evidence>
<keyword evidence="7" id="KW-1185">Reference proteome</keyword>
<gene>
    <name evidence="6" type="ORF">OEG82_01525</name>
</gene>
<dbReference type="Pfam" id="PF01451">
    <property type="entry name" value="LMWPc"/>
    <property type="match status" value="1"/>
</dbReference>
<dbReference type="InterPro" id="IPR036196">
    <property type="entry name" value="Ptyr_pPase_sf"/>
</dbReference>
<evidence type="ECO:0000313" key="6">
    <source>
        <dbReference type="EMBL" id="MCY0092730.1"/>
    </source>
</evidence>
<evidence type="ECO:0000313" key="7">
    <source>
        <dbReference type="Proteomes" id="UP001081283"/>
    </source>
</evidence>
<comment type="similarity">
    <text evidence="1">Belongs to the low molecular weight phosphotyrosine protein phosphatase family.</text>
</comment>
<protein>
    <recommendedName>
        <fullName evidence="2">protein-tyrosine-phosphatase</fullName>
        <ecNumber evidence="2">3.1.3.48</ecNumber>
    </recommendedName>
</protein>
<dbReference type="Gene3D" id="3.40.50.2300">
    <property type="match status" value="1"/>
</dbReference>
<comment type="caution">
    <text evidence="6">The sequence shown here is derived from an EMBL/GenBank/DDBJ whole genome shotgun (WGS) entry which is preliminary data.</text>
</comment>
<dbReference type="SUPFAM" id="SSF52788">
    <property type="entry name" value="Phosphotyrosine protein phosphatases I"/>
    <property type="match status" value="1"/>
</dbReference>
<evidence type="ECO:0000256" key="2">
    <source>
        <dbReference type="ARBA" id="ARBA00013064"/>
    </source>
</evidence>